<protein>
    <recommendedName>
        <fullName evidence="4">Oxidation resistance protein 1</fullName>
    </recommendedName>
</protein>
<evidence type="ECO:0000313" key="7">
    <source>
        <dbReference type="EMBL" id="CAE0461408.1"/>
    </source>
</evidence>
<dbReference type="GO" id="GO:0005739">
    <property type="term" value="C:mitochondrion"/>
    <property type="evidence" value="ECO:0007669"/>
    <property type="project" value="UniProtKB-SubCell"/>
</dbReference>
<dbReference type="PANTHER" id="PTHR23354">
    <property type="entry name" value="NUCLEOLAR PROTEIN 7/ESTROGEN RECEPTOR COACTIVATOR-RELATED"/>
    <property type="match status" value="1"/>
</dbReference>
<dbReference type="EMBL" id="HBIO01008210">
    <property type="protein sequence ID" value="CAE0461408.1"/>
    <property type="molecule type" value="Transcribed_RNA"/>
</dbReference>
<reference evidence="7" key="1">
    <citation type="submission" date="2021-01" db="EMBL/GenBank/DDBJ databases">
        <authorList>
            <person name="Corre E."/>
            <person name="Pelletier E."/>
            <person name="Niang G."/>
            <person name="Scheremetjew M."/>
            <person name="Finn R."/>
            <person name="Kale V."/>
            <person name="Holt S."/>
            <person name="Cochrane G."/>
            <person name="Meng A."/>
            <person name="Brown T."/>
            <person name="Cohen L."/>
        </authorList>
    </citation>
    <scope>NUCLEOTIDE SEQUENCE</scope>
    <source>
        <strain evidence="7">MM31A-1</strain>
    </source>
</reference>
<feature type="domain" description="TLDc" evidence="6">
    <location>
        <begin position="450"/>
        <end position="674"/>
    </location>
</feature>
<evidence type="ECO:0000256" key="5">
    <source>
        <dbReference type="SAM" id="MobiDB-lite"/>
    </source>
</evidence>
<dbReference type="PANTHER" id="PTHR23354:SF62">
    <property type="entry name" value="MUSTARD, ISOFORM V"/>
    <property type="match status" value="1"/>
</dbReference>
<feature type="compositionally biased region" description="Acidic residues" evidence="5">
    <location>
        <begin position="377"/>
        <end position="390"/>
    </location>
</feature>
<gene>
    <name evidence="7" type="ORF">CDEB00056_LOCUS6249</name>
</gene>
<accession>A0A7S3Q0F8</accession>
<evidence type="ECO:0000256" key="3">
    <source>
        <dbReference type="ARBA" id="ARBA00023128"/>
    </source>
</evidence>
<dbReference type="AlphaFoldDB" id="A0A7S3Q0F8"/>
<comment type="similarity">
    <text evidence="2">Belongs to the OXR1 family.</text>
</comment>
<evidence type="ECO:0000256" key="2">
    <source>
        <dbReference type="ARBA" id="ARBA00009540"/>
    </source>
</evidence>
<dbReference type="Pfam" id="PF07534">
    <property type="entry name" value="TLD"/>
    <property type="match status" value="1"/>
</dbReference>
<organism evidence="7">
    <name type="scientific">Chaetoceros debilis</name>
    <dbReference type="NCBI Taxonomy" id="122233"/>
    <lineage>
        <taxon>Eukaryota</taxon>
        <taxon>Sar</taxon>
        <taxon>Stramenopiles</taxon>
        <taxon>Ochrophyta</taxon>
        <taxon>Bacillariophyta</taxon>
        <taxon>Coscinodiscophyceae</taxon>
        <taxon>Chaetocerotophycidae</taxon>
        <taxon>Chaetocerotales</taxon>
        <taxon>Chaetocerotaceae</taxon>
        <taxon>Chaetoceros</taxon>
    </lineage>
</organism>
<comment type="subcellular location">
    <subcellularLocation>
        <location evidence="1">Mitochondrion</location>
    </subcellularLocation>
</comment>
<dbReference type="SMART" id="SM00584">
    <property type="entry name" value="TLDc"/>
    <property type="match status" value="1"/>
</dbReference>
<dbReference type="InterPro" id="IPR006571">
    <property type="entry name" value="TLDc_dom"/>
</dbReference>
<evidence type="ECO:0000259" key="6">
    <source>
        <dbReference type="PROSITE" id="PS51886"/>
    </source>
</evidence>
<evidence type="ECO:0000256" key="4">
    <source>
        <dbReference type="ARBA" id="ARBA00040604"/>
    </source>
</evidence>
<name>A0A7S3Q0F8_9STRA</name>
<evidence type="ECO:0000256" key="1">
    <source>
        <dbReference type="ARBA" id="ARBA00004173"/>
    </source>
</evidence>
<feature type="region of interest" description="Disordered" evidence="5">
    <location>
        <begin position="363"/>
        <end position="390"/>
    </location>
</feature>
<dbReference type="PROSITE" id="PS51886">
    <property type="entry name" value="TLDC"/>
    <property type="match status" value="1"/>
</dbReference>
<proteinExistence type="inferred from homology"/>
<sequence length="740" mass="82962">MVDMNDGNKIIHDPVGASSSQELERLLDRYPFNALQLQILLRINALSPLPSLSATSPSKFSEIIDEATRTVSKNSSTNHALQWIETHLIPPQTLNALLHVEKEKYKKDSKNDANDSLGTNNGKTNFMNRMSQITGRKGDPNYGLICIFNLLAYMQEGALNWNHDDQSGEIYSECHNNSNRTGQETFDDGSSCENSDQVGIEGPKVDIILLLDFMYRLSLACHVLQNWNEEHHQSNDFIYKNEIDKDKDYDKCSDCQKEGSIDGAPSKNPQSVHRECPDLDQVLECLNMQNVAMVSSLKEFSSKRDVSSSQEFNNFDERGPNLMNEVDCQNWLDWNRLNFPQMSSIPSSFMHLALFSSLEEKRSVEVREEPQQNIDATEFDEGNDRDDDDSWEGAMIDKLAQYAMGNRTKFQFPTLEKAIMASSNIRSIGQKYVTSMDVKSDGNSIIDNGSIVQGGRIGHFAFGLVLMDARLCGKWNRIYSTETDGFSFLNLQKALTGYSGPTILLMKPSGTSNSSTSTSKQQTSGLFGSFTSTLWKESNAYYGTSDCFLFRSEPVWNKYRPKISAQGWNGLQQSTSLPPSLIMHPSSKKSSTNYMYFHPSAGHRQTTTALGSKPRGLIFGGTLQDPRVHITESLENCIASSGGPRDTTFEGGPLMPGQWDKFFNIDILEVWGVGSDETIIDAIHARERSEGIANATRKRVQRVDKKQFLDDFQSQIHTGSKLFAHRNNGVRYDFDGDLGS</sequence>
<keyword evidence="3" id="KW-0496">Mitochondrion</keyword>